<reference evidence="1 2" key="1">
    <citation type="submission" date="2016-04" db="EMBL/GenBank/DDBJ databases">
        <title>Draft genome of Fonsecaea erecta CBS 125763.</title>
        <authorList>
            <person name="Weiss V.A."/>
            <person name="Vicente V.A."/>
            <person name="Raittz R.T."/>
            <person name="Moreno L.F."/>
            <person name="De Souza E.M."/>
            <person name="Pedrosa F.O."/>
            <person name="Steffens M.B."/>
            <person name="Faoro H."/>
            <person name="Tadra-Sfeir M.Z."/>
            <person name="Najafzadeh M.J."/>
            <person name="Felipe M.S."/>
            <person name="Teixeira M."/>
            <person name="Sun J."/>
            <person name="Xi L."/>
            <person name="Gomes R."/>
            <person name="De Azevedo C.M."/>
            <person name="Salgado C.G."/>
            <person name="Da Silva M.B."/>
            <person name="Nascimento M.F."/>
            <person name="Queiroz-Telles F."/>
            <person name="Attili D.S."/>
            <person name="Gorbushina A."/>
        </authorList>
    </citation>
    <scope>NUCLEOTIDE SEQUENCE [LARGE SCALE GENOMIC DNA]</scope>
    <source>
        <strain evidence="1 2">CBS 125763</strain>
    </source>
</reference>
<protein>
    <submittedName>
        <fullName evidence="1">Uncharacterized protein</fullName>
    </submittedName>
</protein>
<name>A0A178Z7X6_9EURO</name>
<sequence length="240" mass="27171">MFRSVLTAGAGALTTVPAFFLWTRNCNIEDLPTTDELFRNAWFAKYNPTPAPKAEMRDVCVRRYPLSQIRPELVEDARRGGTAMIESFNQGIWGGFGYAFQRWYLRQRYGALPETQSQLWTKQSLLQSKYDTGTAFTDHLVVLNKTPQSIILRGGQSPRNQPETPRDMDGLLEIQAVPDFDNGYVDFKFKSVFFAGTGFDASSGAKVVPDPLVWAHKQYTKLLVESGLRRVRNQVWFSGG</sequence>
<gene>
    <name evidence="1" type="ORF">AYL99_09964</name>
</gene>
<dbReference type="OrthoDB" id="4436466at2759"/>
<evidence type="ECO:0000313" key="1">
    <source>
        <dbReference type="EMBL" id="OAP55812.1"/>
    </source>
</evidence>
<comment type="caution">
    <text evidence="1">The sequence shown here is derived from an EMBL/GenBank/DDBJ whole genome shotgun (WGS) entry which is preliminary data.</text>
</comment>
<proteinExistence type="predicted"/>
<keyword evidence="2" id="KW-1185">Reference proteome</keyword>
<accession>A0A178Z7X6</accession>
<dbReference type="RefSeq" id="XP_018689179.1">
    <property type="nucleotide sequence ID" value="XM_018841470.1"/>
</dbReference>
<dbReference type="GeneID" id="30014132"/>
<organism evidence="1 2">
    <name type="scientific">Fonsecaea erecta</name>
    <dbReference type="NCBI Taxonomy" id="1367422"/>
    <lineage>
        <taxon>Eukaryota</taxon>
        <taxon>Fungi</taxon>
        <taxon>Dikarya</taxon>
        <taxon>Ascomycota</taxon>
        <taxon>Pezizomycotina</taxon>
        <taxon>Eurotiomycetes</taxon>
        <taxon>Chaetothyriomycetidae</taxon>
        <taxon>Chaetothyriales</taxon>
        <taxon>Herpotrichiellaceae</taxon>
        <taxon>Fonsecaea</taxon>
    </lineage>
</organism>
<dbReference type="AlphaFoldDB" id="A0A178Z7X6"/>
<dbReference type="EMBL" id="LVYI01000010">
    <property type="protein sequence ID" value="OAP55812.1"/>
    <property type="molecule type" value="Genomic_DNA"/>
</dbReference>
<evidence type="ECO:0000313" key="2">
    <source>
        <dbReference type="Proteomes" id="UP000078343"/>
    </source>
</evidence>
<dbReference type="Proteomes" id="UP000078343">
    <property type="component" value="Unassembled WGS sequence"/>
</dbReference>
<dbReference type="STRING" id="1367422.A0A178Z7X6"/>